<dbReference type="Proteomes" id="UP000624701">
    <property type="component" value="Unassembled WGS sequence"/>
</dbReference>
<keyword evidence="2" id="KW-1185">Reference proteome</keyword>
<protein>
    <recommendedName>
        <fullName evidence="3">Fibronectin type-III domain-containing protein</fullName>
    </recommendedName>
</protein>
<dbReference type="RefSeq" id="WP_188375010.1">
    <property type="nucleotide sequence ID" value="NZ_BMDQ01000003.1"/>
</dbReference>
<dbReference type="Gene3D" id="2.60.40.10">
    <property type="entry name" value="Immunoglobulins"/>
    <property type="match status" value="1"/>
</dbReference>
<reference evidence="2" key="1">
    <citation type="journal article" date="2019" name="Int. J. Syst. Evol. Microbiol.">
        <title>The Global Catalogue of Microorganisms (GCM) 10K type strain sequencing project: providing services to taxonomists for standard genome sequencing and annotation.</title>
        <authorList>
            <consortium name="The Broad Institute Genomics Platform"/>
            <consortium name="The Broad Institute Genome Sequencing Center for Infectious Disease"/>
            <person name="Wu L."/>
            <person name="Ma J."/>
        </authorList>
    </citation>
    <scope>NUCLEOTIDE SEQUENCE [LARGE SCALE GENOMIC DNA]</scope>
    <source>
        <strain evidence="2">CCM 8681</strain>
    </source>
</reference>
<gene>
    <name evidence="1" type="ORF">GCM10011444_24180</name>
</gene>
<dbReference type="InterPro" id="IPR036116">
    <property type="entry name" value="FN3_sf"/>
</dbReference>
<evidence type="ECO:0008006" key="3">
    <source>
        <dbReference type="Google" id="ProtNLM"/>
    </source>
</evidence>
<dbReference type="InterPro" id="IPR013783">
    <property type="entry name" value="Ig-like_fold"/>
</dbReference>
<dbReference type="SUPFAM" id="SSF49265">
    <property type="entry name" value="Fibronectin type III"/>
    <property type="match status" value="1"/>
</dbReference>
<dbReference type="EMBL" id="BMDQ01000003">
    <property type="protein sequence ID" value="GGI58109.1"/>
    <property type="molecule type" value="Genomic_DNA"/>
</dbReference>
<dbReference type="PROSITE" id="PS51257">
    <property type="entry name" value="PROKAR_LIPOPROTEIN"/>
    <property type="match status" value="1"/>
</dbReference>
<proteinExistence type="predicted"/>
<sequence length="234" mass="26283">MKRLIKLTCFVLLVQGCVDTTDDNINTLIPNGEIPDDVEGVQLIFPFESSLCTEGTNITPTESTVLFEWEPNNNAQSYILTVENLSTNSITEYETEDFIYPVTIQRAVSYRWFVNYAFNDEILESETWNFYNAGEAIQTYPPFQAEIISPTIAQTLPSTNSVTLQWSGSDVDDDIVDYDVYLSTINPPELATSNISASQLTVAVVSGNIYYWRVVTRDAAGNTSESDIFQFNIQ</sequence>
<comment type="caution">
    <text evidence="1">The sequence shown here is derived from an EMBL/GenBank/DDBJ whole genome shotgun (WGS) entry which is preliminary data.</text>
</comment>
<organism evidence="1 2">
    <name type="scientific">Winogradskyella haliclonae</name>
    <dbReference type="NCBI Taxonomy" id="2048558"/>
    <lineage>
        <taxon>Bacteria</taxon>
        <taxon>Pseudomonadati</taxon>
        <taxon>Bacteroidota</taxon>
        <taxon>Flavobacteriia</taxon>
        <taxon>Flavobacteriales</taxon>
        <taxon>Flavobacteriaceae</taxon>
        <taxon>Winogradskyella</taxon>
    </lineage>
</organism>
<evidence type="ECO:0000313" key="2">
    <source>
        <dbReference type="Proteomes" id="UP000624701"/>
    </source>
</evidence>
<accession>A0ABQ2C0W1</accession>
<name>A0ABQ2C0W1_9FLAO</name>
<evidence type="ECO:0000313" key="1">
    <source>
        <dbReference type="EMBL" id="GGI58109.1"/>
    </source>
</evidence>